<comment type="caution">
    <text evidence="1">The sequence shown here is derived from an EMBL/GenBank/DDBJ whole genome shotgun (WGS) entry which is preliminary data.</text>
</comment>
<name>A0AAD8ITH6_9APIA</name>
<sequence>MGFAYQDDLEKSKSVTPFRDDMIVISENEIGGHDSEFWPIEHPIEPLDEDQPVKCPVLNSALLNNGSMPDEEFSENLHKRAQLQSRKEQRAIVPAAEAPALRTLRKRHHTQTSVEYYNSTPFMRMPPRDLTIFDVLQQFDQV</sequence>
<protein>
    <submittedName>
        <fullName evidence="1">Uncharacterized protein</fullName>
    </submittedName>
</protein>
<reference evidence="1" key="2">
    <citation type="submission" date="2023-05" db="EMBL/GenBank/DDBJ databases">
        <authorList>
            <person name="Schelkunov M.I."/>
        </authorList>
    </citation>
    <scope>NUCLEOTIDE SEQUENCE</scope>
    <source>
        <strain evidence="1">Hsosn_3</strain>
        <tissue evidence="1">Leaf</tissue>
    </source>
</reference>
<gene>
    <name evidence="1" type="ORF">POM88_018325</name>
</gene>
<keyword evidence="2" id="KW-1185">Reference proteome</keyword>
<dbReference type="EMBL" id="JAUIZM010000004">
    <property type="protein sequence ID" value="KAK1390147.1"/>
    <property type="molecule type" value="Genomic_DNA"/>
</dbReference>
<reference evidence="1" key="1">
    <citation type="submission" date="2023-02" db="EMBL/GenBank/DDBJ databases">
        <title>Genome of toxic invasive species Heracleum sosnowskyi carries increased number of genes despite the absence of recent whole-genome duplications.</title>
        <authorList>
            <person name="Schelkunov M."/>
            <person name="Shtratnikova V."/>
            <person name="Makarenko M."/>
            <person name="Klepikova A."/>
            <person name="Omelchenko D."/>
            <person name="Novikova G."/>
            <person name="Obukhova E."/>
            <person name="Bogdanov V."/>
            <person name="Penin A."/>
            <person name="Logacheva M."/>
        </authorList>
    </citation>
    <scope>NUCLEOTIDE SEQUENCE</scope>
    <source>
        <strain evidence="1">Hsosn_3</strain>
        <tissue evidence="1">Leaf</tissue>
    </source>
</reference>
<dbReference type="PANTHER" id="PTHR34196:SF4">
    <property type="entry name" value="OS06G0208200 PROTEIN"/>
    <property type="match status" value="1"/>
</dbReference>
<proteinExistence type="predicted"/>
<dbReference type="PANTHER" id="PTHR34196">
    <property type="entry name" value="OS02G0697700 PROTEIN"/>
    <property type="match status" value="1"/>
</dbReference>
<evidence type="ECO:0000313" key="1">
    <source>
        <dbReference type="EMBL" id="KAK1390147.1"/>
    </source>
</evidence>
<dbReference type="Proteomes" id="UP001237642">
    <property type="component" value="Unassembled WGS sequence"/>
</dbReference>
<organism evidence="1 2">
    <name type="scientific">Heracleum sosnowskyi</name>
    <dbReference type="NCBI Taxonomy" id="360622"/>
    <lineage>
        <taxon>Eukaryota</taxon>
        <taxon>Viridiplantae</taxon>
        <taxon>Streptophyta</taxon>
        <taxon>Embryophyta</taxon>
        <taxon>Tracheophyta</taxon>
        <taxon>Spermatophyta</taxon>
        <taxon>Magnoliopsida</taxon>
        <taxon>eudicotyledons</taxon>
        <taxon>Gunneridae</taxon>
        <taxon>Pentapetalae</taxon>
        <taxon>asterids</taxon>
        <taxon>campanulids</taxon>
        <taxon>Apiales</taxon>
        <taxon>Apiaceae</taxon>
        <taxon>Apioideae</taxon>
        <taxon>apioid superclade</taxon>
        <taxon>Tordylieae</taxon>
        <taxon>Tordyliinae</taxon>
        <taxon>Heracleum</taxon>
    </lineage>
</organism>
<evidence type="ECO:0000313" key="2">
    <source>
        <dbReference type="Proteomes" id="UP001237642"/>
    </source>
</evidence>
<dbReference type="AlphaFoldDB" id="A0AAD8ITH6"/>
<accession>A0AAD8ITH6</accession>